<dbReference type="STRING" id="177439.DP2775"/>
<organism evidence="2 3">
    <name type="scientific">Desulfotalea psychrophila (strain LSv54 / DSM 12343)</name>
    <dbReference type="NCBI Taxonomy" id="177439"/>
    <lineage>
        <taxon>Bacteria</taxon>
        <taxon>Pseudomonadati</taxon>
        <taxon>Thermodesulfobacteriota</taxon>
        <taxon>Desulfobulbia</taxon>
        <taxon>Desulfobulbales</taxon>
        <taxon>Desulfocapsaceae</taxon>
        <taxon>Desulfotalea</taxon>
    </lineage>
</organism>
<dbReference type="RefSeq" id="WP_011190016.1">
    <property type="nucleotide sequence ID" value="NC_006138.1"/>
</dbReference>
<protein>
    <submittedName>
        <fullName evidence="2">Uncharacterized protein</fullName>
    </submittedName>
</protein>
<keyword evidence="3" id="KW-1185">Reference proteome</keyword>
<proteinExistence type="predicted"/>
<feature type="coiled-coil region" evidence="1">
    <location>
        <begin position="753"/>
        <end position="808"/>
    </location>
</feature>
<evidence type="ECO:0000256" key="1">
    <source>
        <dbReference type="SAM" id="Coils"/>
    </source>
</evidence>
<dbReference type="HOGENOM" id="CLU_347411_0_0_7"/>
<reference evidence="3" key="1">
    <citation type="journal article" date="2004" name="Environ. Microbiol.">
        <title>The genome of Desulfotalea psychrophila, a sulfate-reducing bacterium from permanently cold Arctic sediments.</title>
        <authorList>
            <person name="Rabus R."/>
            <person name="Ruepp A."/>
            <person name="Frickey T."/>
            <person name="Rattei T."/>
            <person name="Fartmann B."/>
            <person name="Stark M."/>
            <person name="Bauer M."/>
            <person name="Zibat A."/>
            <person name="Lombardot T."/>
            <person name="Becker I."/>
            <person name="Amann J."/>
            <person name="Gellner K."/>
            <person name="Teeling H."/>
            <person name="Leuschner W.D."/>
            <person name="Gloeckner F.-O."/>
            <person name="Lupas A.N."/>
            <person name="Amann R."/>
            <person name="Klenk H.-P."/>
        </authorList>
    </citation>
    <scope>NUCLEOTIDE SEQUENCE [LARGE SCALE GENOMIC DNA]</scope>
    <source>
        <strain evidence="3">DSM 12343 / LSv54</strain>
    </source>
</reference>
<dbReference type="Proteomes" id="UP000000602">
    <property type="component" value="Chromosome"/>
</dbReference>
<dbReference type="EMBL" id="CR522870">
    <property type="protein sequence ID" value="CAG37504.1"/>
    <property type="molecule type" value="Genomic_DNA"/>
</dbReference>
<dbReference type="eggNOG" id="ENOG5032ZKU">
    <property type="taxonomic scope" value="Bacteria"/>
</dbReference>
<accession>Q6AJH6</accession>
<evidence type="ECO:0000313" key="2">
    <source>
        <dbReference type="EMBL" id="CAG37504.1"/>
    </source>
</evidence>
<dbReference type="KEGG" id="dps:DP2775"/>
<dbReference type="AlphaFoldDB" id="Q6AJH6"/>
<name>Q6AJH6_DESPS</name>
<sequence length="812" mass="89897">MVEHSKAGQYDDDLTVDMDNFADYHQQDDFDLLKNYAPESPLTQLKSLVVSLDWDITDENLLQFNQEILLLRDMWAEDQVKLVYLQILEQMSKYIYQKKVDAYPRSVTMLPHFFNSLEKIVSNHEIGGEKEKELLYGDVELFKTLKQDIVSWQRTKKSRDFSNDSSVLQRLKTLIMGVDWEISIGELADLRQEVLRLEGVFKKNKPCLLLLQGIGTLIAYIAHKAGDADIEVFTILHNFLETLEKVAFSSLSRAEEKDILLKQVEEFNLFKEKIATTLSPEALDMDRADKPEEDSAEETTGVAEILPAFADMPADAVHGFDEHATSSVLAEEELTERLDSFFAEEVGDDQQKWNSAEDPAAPNSDLDAALQGVFVGTEDDEEEALSQPIAALSHIVSAPSPVEELDTDLALEQTLAPALSFLDEKPDSAAEFERGTSPAAVVAVPTGISADLPPVGLVEEKDVSAETTALLDEFFAGDLPSGDFSSVDREVLLGGLDVEGDDEEVVGEKTVPLFEPIAGLSDVAPALALPENKEVVASTDLVLEKALDPVLSFLDEESAPVEMGVVDASVEEAFPVGAVEDKEMARLDTEGLVLQEVAEDTPQDFVIAAEQPELSSSPSIDPLSLLALKGDIESLGFVLDKKITQGLVADINELRQKNPQHILLKSFLQLISTLAQHIDRYLYLADDRSYHLLQSLVESMEEGCLLRRSAGEEILCQQTYAVLQWQQDLISRYFVMGAVDKQGEDIATSPVPAEELSVQKENDELLYAAMEEEAGRELSLTEEVNAIKAELEELRNGLGEEISQLRSEINSR</sequence>
<gene>
    <name evidence="2" type="ordered locus">DP2775</name>
</gene>
<keyword evidence="1" id="KW-0175">Coiled coil</keyword>
<evidence type="ECO:0000313" key="3">
    <source>
        <dbReference type="Proteomes" id="UP000000602"/>
    </source>
</evidence>
<dbReference type="OrthoDB" id="5416106at2"/>